<dbReference type="EMBL" id="JAGMVJ010000031">
    <property type="protein sequence ID" value="KAH7068686.1"/>
    <property type="molecule type" value="Genomic_DNA"/>
</dbReference>
<dbReference type="InterPro" id="IPR036686">
    <property type="entry name" value="Class_II_Hydrophobin_sf"/>
</dbReference>
<comment type="similarity">
    <text evidence="1">Belongs to the cerato-ulmin hydrophobin family.</text>
</comment>
<dbReference type="InterPro" id="IPR010636">
    <property type="entry name" value="Class_II_hydrophobin"/>
</dbReference>
<evidence type="ECO:0000256" key="1">
    <source>
        <dbReference type="ARBA" id="ARBA00009576"/>
    </source>
</evidence>
<keyword evidence="3" id="KW-0732">Signal</keyword>
<keyword evidence="2" id="KW-1015">Disulfide bond</keyword>
<proteinExistence type="inferred from homology"/>
<evidence type="ECO:0000313" key="4">
    <source>
        <dbReference type="EMBL" id="KAH7068686.1"/>
    </source>
</evidence>
<dbReference type="AlphaFoldDB" id="A0A8K0VRG5"/>
<keyword evidence="5" id="KW-1185">Reference proteome</keyword>
<gene>
    <name evidence="4" type="ORF">FB567DRAFT_565147</name>
</gene>
<dbReference type="OrthoDB" id="4500971at2759"/>
<comment type="caution">
    <text evidence="4">The sequence shown here is derived from an EMBL/GenBank/DDBJ whole genome shotgun (WGS) entry which is preliminary data.</text>
</comment>
<feature type="chain" id="PRO_5035442210" evidence="3">
    <location>
        <begin position="17"/>
        <end position="96"/>
    </location>
</feature>
<protein>
    <submittedName>
        <fullName evidence="4">Fungal hydrophobin-domain-containing protein</fullName>
    </submittedName>
</protein>
<sequence>MHYTIAIASLLSLTSAAAVTKRYPATLVERQSGVCGALATPSCCQLDVLGVADLNCANAGPVSSTEEFKTLCAETGTSAQCCVLPLGGDALVCTSA</sequence>
<dbReference type="Gene3D" id="3.20.120.10">
    <property type="entry name" value="Hydrophobin"/>
    <property type="match status" value="1"/>
</dbReference>
<dbReference type="Pfam" id="PF06766">
    <property type="entry name" value="Hydrophobin_2"/>
    <property type="match status" value="1"/>
</dbReference>
<reference evidence="4" key="1">
    <citation type="journal article" date="2021" name="Nat. Commun.">
        <title>Genetic determinants of endophytism in the Arabidopsis root mycobiome.</title>
        <authorList>
            <person name="Mesny F."/>
            <person name="Miyauchi S."/>
            <person name="Thiergart T."/>
            <person name="Pickel B."/>
            <person name="Atanasova L."/>
            <person name="Karlsson M."/>
            <person name="Huettel B."/>
            <person name="Barry K.W."/>
            <person name="Haridas S."/>
            <person name="Chen C."/>
            <person name="Bauer D."/>
            <person name="Andreopoulos W."/>
            <person name="Pangilinan J."/>
            <person name="LaButti K."/>
            <person name="Riley R."/>
            <person name="Lipzen A."/>
            <person name="Clum A."/>
            <person name="Drula E."/>
            <person name="Henrissat B."/>
            <person name="Kohler A."/>
            <person name="Grigoriev I.V."/>
            <person name="Martin F.M."/>
            <person name="Hacquard S."/>
        </authorList>
    </citation>
    <scope>NUCLEOTIDE SEQUENCE</scope>
    <source>
        <strain evidence="4">MPI-SDFR-AT-0120</strain>
    </source>
</reference>
<evidence type="ECO:0000313" key="5">
    <source>
        <dbReference type="Proteomes" id="UP000813461"/>
    </source>
</evidence>
<accession>A0A8K0VRG5</accession>
<evidence type="ECO:0000256" key="2">
    <source>
        <dbReference type="ARBA" id="ARBA00023157"/>
    </source>
</evidence>
<dbReference type="CDD" id="cd23508">
    <property type="entry name" value="hydrophobin_II"/>
    <property type="match status" value="1"/>
</dbReference>
<organism evidence="4 5">
    <name type="scientific">Paraphoma chrysanthemicola</name>
    <dbReference type="NCBI Taxonomy" id="798071"/>
    <lineage>
        <taxon>Eukaryota</taxon>
        <taxon>Fungi</taxon>
        <taxon>Dikarya</taxon>
        <taxon>Ascomycota</taxon>
        <taxon>Pezizomycotina</taxon>
        <taxon>Dothideomycetes</taxon>
        <taxon>Pleosporomycetidae</taxon>
        <taxon>Pleosporales</taxon>
        <taxon>Pleosporineae</taxon>
        <taxon>Phaeosphaeriaceae</taxon>
        <taxon>Paraphoma</taxon>
    </lineage>
</organism>
<dbReference type="SUPFAM" id="SSF101751">
    <property type="entry name" value="Hydrophobin II, HfbII"/>
    <property type="match status" value="1"/>
</dbReference>
<dbReference type="GO" id="GO:0005576">
    <property type="term" value="C:extracellular region"/>
    <property type="evidence" value="ECO:0007669"/>
    <property type="project" value="InterPro"/>
</dbReference>
<dbReference type="PANTHER" id="PTHR42341:SF2">
    <property type="entry name" value="HYDROPHOBIN"/>
    <property type="match status" value="1"/>
</dbReference>
<feature type="signal peptide" evidence="3">
    <location>
        <begin position="1"/>
        <end position="16"/>
    </location>
</feature>
<dbReference type="Proteomes" id="UP000813461">
    <property type="component" value="Unassembled WGS sequence"/>
</dbReference>
<name>A0A8K0VRG5_9PLEO</name>
<evidence type="ECO:0000256" key="3">
    <source>
        <dbReference type="SAM" id="SignalP"/>
    </source>
</evidence>
<dbReference type="PANTHER" id="PTHR42341">
    <property type="entry name" value="HYDROPHOBIN"/>
    <property type="match status" value="1"/>
</dbReference>